<dbReference type="Proteomes" id="UP000681794">
    <property type="component" value="Chromosome"/>
</dbReference>
<gene>
    <name evidence="1" type="ORF">KM842_12525</name>
</gene>
<evidence type="ECO:0000313" key="1">
    <source>
        <dbReference type="EMBL" id="QWS33068.1"/>
    </source>
</evidence>
<sequence>MTALANTWDNTVAATFDVLRTIGEGGLTEAEVKAGPGPMTPIDAHLAQAWLDRVIQSQVLPPLGVWRRRNRERAGKRNGGPAPAINDAVILTIALILVIEHSSVRVQDMARALQHRLTPDAREVLGIGHLYDNPFTNWYFIAHRAIHRVIATFDPYITNDGAKRNQWKAMSYEDRIAWEAAVDPEFVAELNARAEWFMNALVEMSLQQQARKYRRKKTSMTIDQSGVKASAVMARWKRDPNTGKEIPQKNALDPTTNEPEARRVRALEADWVTKKKGAKKRNADEEERISRIKWELGYMANIIIDVLEDPNSDKKLFAPQLIRAISLGTPNKRIGGHAISLLDSLQGRGYELTRLSFDRGYSQLKDEFHEELVARGIPVVKDYVDRQKGITNGAIGNSVMVEGRYYCPSTPMELLESTKLWEQGKLTNEEYWAARKKLEKYELILHEQKANGTLRLSCPASGSSPTASCPLRELQRTAVPDEEADRVRVQPSNITDRQKDYKVCCQKSVSVKPTTHVQQRQKLRYGSKEWFDTYRADRNSSESSNDLLQKDHNLENTMSRPMHGLAAQQFALALFAVASNMRRIIKFEHDVYETERRAAAGRAPQPRKQPDEYLKRARDRNSETRYMRNPPPRKLVPWEPLELPPVPA</sequence>
<dbReference type="EMBL" id="CP076544">
    <property type="protein sequence ID" value="QWS33068.1"/>
    <property type="molecule type" value="Genomic_DNA"/>
</dbReference>
<name>A0ACD1E2M9_9MICO</name>
<accession>A0ACD1E2M9</accession>
<keyword evidence="2" id="KW-1185">Reference proteome</keyword>
<organism evidence="1 2">
    <name type="scientific">Curtobacterium aetherium</name>
    <dbReference type="NCBI Taxonomy" id="2841594"/>
    <lineage>
        <taxon>Bacteria</taxon>
        <taxon>Bacillati</taxon>
        <taxon>Actinomycetota</taxon>
        <taxon>Actinomycetes</taxon>
        <taxon>Micrococcales</taxon>
        <taxon>Microbacteriaceae</taxon>
        <taxon>Curtobacterium</taxon>
    </lineage>
</organism>
<proteinExistence type="predicted"/>
<evidence type="ECO:0000313" key="2">
    <source>
        <dbReference type="Proteomes" id="UP000681794"/>
    </source>
</evidence>
<reference evidence="1" key="1">
    <citation type="submission" date="2021-06" db="EMBL/GenBank/DDBJ databases">
        <authorList>
            <person name="Ellington A.J."/>
            <person name="Bryan N.C."/>
            <person name="Christner B.C."/>
            <person name="Reisch C.R."/>
        </authorList>
    </citation>
    <scope>NUCLEOTIDE SEQUENCE</scope>
    <source>
        <strain evidence="1">L6-1</strain>
    </source>
</reference>
<protein>
    <submittedName>
        <fullName evidence="1">Uncharacterized protein</fullName>
    </submittedName>
</protein>